<sequence>MMDAMQMFHMFMMWLHSMGVLPPMHMMPM</sequence>
<proteinExistence type="predicted"/>
<dbReference type="EMBL" id="CP009111">
    <property type="protein sequence ID" value="ANS28254.1"/>
    <property type="molecule type" value="Genomic_DNA"/>
</dbReference>
<organism evidence="1 2">
    <name type="scientific">Rhodococcus opacus</name>
    <name type="common">Nocardia opaca</name>
    <dbReference type="NCBI Taxonomy" id="37919"/>
    <lineage>
        <taxon>Bacteria</taxon>
        <taxon>Bacillati</taxon>
        <taxon>Actinomycetota</taxon>
        <taxon>Actinomycetes</taxon>
        <taxon>Mycobacteriales</taxon>
        <taxon>Nocardiaceae</taxon>
        <taxon>Rhodococcus</taxon>
    </lineage>
</organism>
<dbReference type="Proteomes" id="UP000186108">
    <property type="component" value="Chromosome"/>
</dbReference>
<reference evidence="1 2" key="1">
    <citation type="submission" date="2014-07" db="EMBL/GenBank/DDBJ databases">
        <authorList>
            <person name="Zhang J.E."/>
            <person name="Yang H."/>
            <person name="Guo J."/>
            <person name="Deng Z."/>
            <person name="Luo H."/>
            <person name="Luo M."/>
            <person name="Zhao B."/>
        </authorList>
    </citation>
    <scope>NUCLEOTIDE SEQUENCE [LARGE SCALE GENOMIC DNA]</scope>
    <source>
        <strain evidence="1 2">1CP</strain>
    </source>
</reference>
<protein>
    <submittedName>
        <fullName evidence="1">Uncharacterized protein</fullName>
    </submittedName>
</protein>
<dbReference type="AlphaFoldDB" id="A0A1B1K6J4"/>
<accession>A0A1B1K6J4</accession>
<gene>
    <name evidence="1" type="ORF">R1CP_17840</name>
</gene>
<name>A0A1B1K6J4_RHOOP</name>
<evidence type="ECO:0000313" key="2">
    <source>
        <dbReference type="Proteomes" id="UP000186108"/>
    </source>
</evidence>
<evidence type="ECO:0000313" key="1">
    <source>
        <dbReference type="EMBL" id="ANS28254.1"/>
    </source>
</evidence>